<dbReference type="Proteomes" id="UP000002791">
    <property type="component" value="Chromosome"/>
</dbReference>
<dbReference type="InterPro" id="IPR050765">
    <property type="entry name" value="Riboflavin_Biosynth_HTPR"/>
</dbReference>
<protein>
    <submittedName>
        <fullName evidence="2">Dihydrofolate reductase</fullName>
    </submittedName>
</protein>
<feature type="domain" description="Bacterial bifunctional deaminase-reductase C-terminal" evidence="1">
    <location>
        <begin position="4"/>
        <end position="162"/>
    </location>
</feature>
<dbReference type="GO" id="GO:0009231">
    <property type="term" value="P:riboflavin biosynthetic process"/>
    <property type="evidence" value="ECO:0007669"/>
    <property type="project" value="InterPro"/>
</dbReference>
<dbReference type="InterPro" id="IPR002734">
    <property type="entry name" value="RibDG_C"/>
</dbReference>
<gene>
    <name evidence="2" type="ORF">SaccyDRAFT_2085</name>
</gene>
<dbReference type="PANTHER" id="PTHR38011">
    <property type="entry name" value="DIHYDROFOLATE REDUCTASE FAMILY PROTEIN (AFU_ORTHOLOGUE AFUA_8G06820)"/>
    <property type="match status" value="1"/>
</dbReference>
<accession>H5XLS9</accession>
<sequence>MGIVRWHTMLSVDGFVAGPGDAMDWAFAYPDPVPEAEEVIERTGAILCGRRTYDVGRKPGQRQEATEPFGGAWHGPQFVLTHRPPADEPDPSITFLSGDVETAVRTALAAADRRDLLLLGADVARQCVERDLVDELLVHVAPVLLGAGVRLFTRKGAPVPLSPPEVTTAGVVTTLRFRLR</sequence>
<name>H5XLS9_9PSEU</name>
<dbReference type="GO" id="GO:0008703">
    <property type="term" value="F:5-amino-6-(5-phosphoribosylamino)uracil reductase activity"/>
    <property type="evidence" value="ECO:0007669"/>
    <property type="project" value="InterPro"/>
</dbReference>
<dbReference type="Pfam" id="PF01872">
    <property type="entry name" value="RibD_C"/>
    <property type="match status" value="1"/>
</dbReference>
<dbReference type="eggNOG" id="COG0262">
    <property type="taxonomic scope" value="Bacteria"/>
</dbReference>
<reference evidence="2 3" key="1">
    <citation type="submission" date="2011-11" db="EMBL/GenBank/DDBJ databases">
        <title>The Noncontiguous Finished sequence of Saccharomonospora cyanea NA-134.</title>
        <authorList>
            <consortium name="US DOE Joint Genome Institute"/>
            <person name="Lucas S."/>
            <person name="Han J."/>
            <person name="Lapidus A."/>
            <person name="Cheng J.-F."/>
            <person name="Goodwin L."/>
            <person name="Pitluck S."/>
            <person name="Peters L."/>
            <person name="Ovchinnikova G."/>
            <person name="Lu M."/>
            <person name="Detter J.C."/>
            <person name="Han C."/>
            <person name="Tapia R."/>
            <person name="Land M."/>
            <person name="Hauser L."/>
            <person name="Kyrpides N."/>
            <person name="Ivanova N."/>
            <person name="Pagani I."/>
            <person name="Brambilla E.-M."/>
            <person name="Klenk H.-P."/>
            <person name="Woyke T."/>
        </authorList>
    </citation>
    <scope>NUCLEOTIDE SEQUENCE [LARGE SCALE GENOMIC DNA]</scope>
    <source>
        <strain evidence="2 3">NA-134</strain>
    </source>
</reference>
<evidence type="ECO:0000313" key="2">
    <source>
        <dbReference type="EMBL" id="EHR60977.1"/>
    </source>
</evidence>
<keyword evidence="3" id="KW-1185">Reference proteome</keyword>
<dbReference type="HOGENOM" id="CLU_043966_3_1_11"/>
<dbReference type="RefSeq" id="WP_005455907.1">
    <property type="nucleotide sequence ID" value="NZ_CM001440.1"/>
</dbReference>
<dbReference type="SUPFAM" id="SSF53597">
    <property type="entry name" value="Dihydrofolate reductase-like"/>
    <property type="match status" value="1"/>
</dbReference>
<proteinExistence type="predicted"/>
<evidence type="ECO:0000313" key="3">
    <source>
        <dbReference type="Proteomes" id="UP000002791"/>
    </source>
</evidence>
<dbReference type="PANTHER" id="PTHR38011:SF11">
    <property type="entry name" value="2,5-DIAMINO-6-RIBOSYLAMINO-4(3H)-PYRIMIDINONE 5'-PHOSPHATE REDUCTASE"/>
    <property type="match status" value="1"/>
</dbReference>
<dbReference type="Gene3D" id="3.40.430.10">
    <property type="entry name" value="Dihydrofolate Reductase, subunit A"/>
    <property type="match status" value="1"/>
</dbReference>
<organism evidence="2 3">
    <name type="scientific">Saccharomonospora cyanea NA-134</name>
    <dbReference type="NCBI Taxonomy" id="882082"/>
    <lineage>
        <taxon>Bacteria</taxon>
        <taxon>Bacillati</taxon>
        <taxon>Actinomycetota</taxon>
        <taxon>Actinomycetes</taxon>
        <taxon>Pseudonocardiales</taxon>
        <taxon>Pseudonocardiaceae</taxon>
        <taxon>Saccharomonospora</taxon>
    </lineage>
</organism>
<dbReference type="AlphaFoldDB" id="H5XLS9"/>
<evidence type="ECO:0000259" key="1">
    <source>
        <dbReference type="Pfam" id="PF01872"/>
    </source>
</evidence>
<dbReference type="InterPro" id="IPR024072">
    <property type="entry name" value="DHFR-like_dom_sf"/>
</dbReference>
<dbReference type="OrthoDB" id="2313602at2"/>
<dbReference type="EMBL" id="CM001440">
    <property type="protein sequence ID" value="EHR60977.1"/>
    <property type="molecule type" value="Genomic_DNA"/>
</dbReference>
<dbReference type="STRING" id="882082.SaccyDRAFT_2085"/>